<evidence type="ECO:0000313" key="3">
    <source>
        <dbReference type="Proteomes" id="UP000094527"/>
    </source>
</evidence>
<name>A0A1D2NLK3_ORCCI</name>
<accession>A0A1D2NLK3</accession>
<dbReference type="EMBL" id="LJIJ01000010">
    <property type="protein sequence ID" value="ODN06163.1"/>
    <property type="molecule type" value="Genomic_DNA"/>
</dbReference>
<organism evidence="2 3">
    <name type="scientific">Orchesella cincta</name>
    <name type="common">Springtail</name>
    <name type="synonym">Podura cincta</name>
    <dbReference type="NCBI Taxonomy" id="48709"/>
    <lineage>
        <taxon>Eukaryota</taxon>
        <taxon>Metazoa</taxon>
        <taxon>Ecdysozoa</taxon>
        <taxon>Arthropoda</taxon>
        <taxon>Hexapoda</taxon>
        <taxon>Collembola</taxon>
        <taxon>Entomobryomorpha</taxon>
        <taxon>Entomobryoidea</taxon>
        <taxon>Orchesellidae</taxon>
        <taxon>Orchesellinae</taxon>
        <taxon>Orchesella</taxon>
    </lineage>
</organism>
<reference evidence="2 3" key="1">
    <citation type="journal article" date="2016" name="Genome Biol. Evol.">
        <title>Gene Family Evolution Reflects Adaptation to Soil Environmental Stressors in the Genome of the Collembolan Orchesella cincta.</title>
        <authorList>
            <person name="Faddeeva-Vakhrusheva A."/>
            <person name="Derks M.F."/>
            <person name="Anvar S.Y."/>
            <person name="Agamennone V."/>
            <person name="Suring W."/>
            <person name="Smit S."/>
            <person name="van Straalen N.M."/>
            <person name="Roelofs D."/>
        </authorList>
    </citation>
    <scope>NUCLEOTIDE SEQUENCE [LARGE SCALE GENOMIC DNA]</scope>
    <source>
        <tissue evidence="2">Mixed pool</tissue>
    </source>
</reference>
<proteinExistence type="predicted"/>
<sequence length="97" mass="11016">MPVSTIKSECMADSETKLTQVGDSDKQSNNLNETGEEQQGILKEEEQSEDNKSMSLDNFFTINHRSVYEVFGSFQIIVDFMKEFSAGKHDDKLKTND</sequence>
<dbReference type="Proteomes" id="UP000094527">
    <property type="component" value="Unassembled WGS sequence"/>
</dbReference>
<keyword evidence="3" id="KW-1185">Reference proteome</keyword>
<feature type="compositionally biased region" description="Polar residues" evidence="1">
    <location>
        <begin position="17"/>
        <end position="33"/>
    </location>
</feature>
<evidence type="ECO:0000313" key="2">
    <source>
        <dbReference type="EMBL" id="ODN06163.1"/>
    </source>
</evidence>
<protein>
    <submittedName>
        <fullName evidence="2">Uncharacterized protein</fullName>
    </submittedName>
</protein>
<evidence type="ECO:0000256" key="1">
    <source>
        <dbReference type="SAM" id="MobiDB-lite"/>
    </source>
</evidence>
<feature type="region of interest" description="Disordered" evidence="1">
    <location>
        <begin position="1"/>
        <end position="52"/>
    </location>
</feature>
<gene>
    <name evidence="2" type="ORF">Ocin01_00516</name>
</gene>
<feature type="compositionally biased region" description="Basic and acidic residues" evidence="1">
    <location>
        <begin position="42"/>
        <end position="52"/>
    </location>
</feature>
<dbReference type="AlphaFoldDB" id="A0A1D2NLK3"/>
<comment type="caution">
    <text evidence="2">The sequence shown here is derived from an EMBL/GenBank/DDBJ whole genome shotgun (WGS) entry which is preliminary data.</text>
</comment>